<feature type="coiled-coil region" evidence="1">
    <location>
        <begin position="189"/>
        <end position="216"/>
    </location>
</feature>
<protein>
    <submittedName>
        <fullName evidence="4">Pyridoxamine 5-phosphate oxidase</fullName>
    </submittedName>
</protein>
<dbReference type="EMBL" id="LGTW01000003">
    <property type="protein sequence ID" value="KWX25201.1"/>
    <property type="molecule type" value="Genomic_DNA"/>
</dbReference>
<proteinExistence type="predicted"/>
<dbReference type="InterPro" id="IPR011576">
    <property type="entry name" value="Pyridox_Oxase_N"/>
</dbReference>
<evidence type="ECO:0000313" key="4">
    <source>
        <dbReference type="EMBL" id="KWX25201.1"/>
    </source>
</evidence>
<dbReference type="InterPro" id="IPR012349">
    <property type="entry name" value="Split_barrel_FMN-bd"/>
</dbReference>
<dbReference type="SUPFAM" id="SSF50475">
    <property type="entry name" value="FMN-binding split barrel"/>
    <property type="match status" value="1"/>
</dbReference>
<feature type="domain" description="Pyridoxamine 5'-phosphate oxidase N-terminal" evidence="3">
    <location>
        <begin position="49"/>
        <end position="169"/>
    </location>
</feature>
<sequence>MTSAPSPSRYGSIAFTAPVAKRQEAAGSISTYGRFRADGDDIGSVDGLDPRTRALVVAARSFFIATVTPDGWPYVQHRGGPPGFVRVLDSATIAFADYVGNEQFVTIGNLDADNRTALFFIDYPTRLRVKVFGRATVFERADSPEFVDGLLAVDDRQARGHRAIVIRVEATDVNCRRNIPPLYDEASVRERLRLARADLLDEIRVLKLRNRELEDQATAVAGSSDRPGSILSEASPARAEERD</sequence>
<organism evidence="4 5">
    <name type="scientific">Mycolicibacterium wolinskyi</name>
    <dbReference type="NCBI Taxonomy" id="59750"/>
    <lineage>
        <taxon>Bacteria</taxon>
        <taxon>Bacillati</taxon>
        <taxon>Actinomycetota</taxon>
        <taxon>Actinomycetes</taxon>
        <taxon>Mycobacteriales</taxon>
        <taxon>Mycobacteriaceae</taxon>
        <taxon>Mycolicibacterium</taxon>
    </lineage>
</organism>
<dbReference type="Proteomes" id="UP000070612">
    <property type="component" value="Unassembled WGS sequence"/>
</dbReference>
<keyword evidence="5" id="KW-1185">Reference proteome</keyword>
<evidence type="ECO:0000256" key="2">
    <source>
        <dbReference type="SAM" id="MobiDB-lite"/>
    </source>
</evidence>
<evidence type="ECO:0000256" key="1">
    <source>
        <dbReference type="SAM" id="Coils"/>
    </source>
</evidence>
<name>A0A132PS74_9MYCO</name>
<comment type="caution">
    <text evidence="4">The sequence shown here is derived from an EMBL/GenBank/DDBJ whole genome shotgun (WGS) entry which is preliminary data.</text>
</comment>
<feature type="region of interest" description="Disordered" evidence="2">
    <location>
        <begin position="217"/>
        <end position="243"/>
    </location>
</feature>
<dbReference type="PATRIC" id="fig|59750.3.peg.4649"/>
<dbReference type="Gene3D" id="2.30.110.10">
    <property type="entry name" value="Electron Transport, Fmn-binding Protein, Chain A"/>
    <property type="match status" value="1"/>
</dbReference>
<keyword evidence="1" id="KW-0175">Coiled coil</keyword>
<dbReference type="PANTHER" id="PTHR42815:SF2">
    <property type="entry name" value="FAD-BINDING, PUTATIVE (AFU_ORTHOLOGUE AFUA_6G07600)-RELATED"/>
    <property type="match status" value="1"/>
</dbReference>
<dbReference type="Pfam" id="PF01243">
    <property type="entry name" value="PNPOx_N"/>
    <property type="match status" value="1"/>
</dbReference>
<dbReference type="PANTHER" id="PTHR42815">
    <property type="entry name" value="FAD-BINDING, PUTATIVE (AFU_ORTHOLOGUE AFUA_6G07600)-RELATED"/>
    <property type="match status" value="1"/>
</dbReference>
<reference evidence="4 5" key="1">
    <citation type="submission" date="2015-07" db="EMBL/GenBank/DDBJ databases">
        <title>A draft genome sequence of Mycobacterium wolinskyi.</title>
        <authorList>
            <person name="de Man T.J."/>
            <person name="Perry K.A."/>
            <person name="Coulliette A.D."/>
            <person name="Jensen B."/>
            <person name="Toney N.C."/>
            <person name="Limbago B.M."/>
            <person name="Noble-Wang J."/>
        </authorList>
    </citation>
    <scope>NUCLEOTIDE SEQUENCE [LARGE SCALE GENOMIC DNA]</scope>
    <source>
        <strain evidence="4 5">CDC_01</strain>
    </source>
</reference>
<evidence type="ECO:0000313" key="5">
    <source>
        <dbReference type="Proteomes" id="UP000070612"/>
    </source>
</evidence>
<gene>
    <name evidence="4" type="ORF">AFM11_07245</name>
</gene>
<dbReference type="RefSeq" id="WP_067845688.1">
    <property type="nucleotide sequence ID" value="NZ_LGTW01000003.1"/>
</dbReference>
<dbReference type="AlphaFoldDB" id="A0A132PS74"/>
<accession>A0A132PS74</accession>
<dbReference type="STRING" id="59750.AWC31_17470"/>
<evidence type="ECO:0000259" key="3">
    <source>
        <dbReference type="Pfam" id="PF01243"/>
    </source>
</evidence>